<dbReference type="NCBIfam" id="TIGR01260">
    <property type="entry name" value="ATP_synt_c"/>
    <property type="match status" value="1"/>
</dbReference>
<evidence type="ECO:0000313" key="16">
    <source>
        <dbReference type="EMBL" id="OGE83401.1"/>
    </source>
</evidence>
<feature type="transmembrane region" description="Helical" evidence="14">
    <location>
        <begin position="51"/>
        <end position="72"/>
    </location>
</feature>
<keyword evidence="9 14" id="KW-0406">Ion transport</keyword>
<comment type="function">
    <text evidence="14">Key component of the F(0) channel; it plays a direct role in translocation across the membrane. A homomeric c-ring of between 10-14 subunits forms the central stalk rotor element with the F(1) delta and epsilon subunits.</text>
</comment>
<dbReference type="PANTHER" id="PTHR10031:SF0">
    <property type="entry name" value="ATPASE PROTEIN 9"/>
    <property type="match status" value="1"/>
</dbReference>
<evidence type="ECO:0000256" key="2">
    <source>
        <dbReference type="ARBA" id="ARBA00006704"/>
    </source>
</evidence>
<evidence type="ECO:0000256" key="12">
    <source>
        <dbReference type="ARBA" id="ARBA00023310"/>
    </source>
</evidence>
<keyword evidence="5 14" id="KW-0138">CF(0)</keyword>
<dbReference type="Gene3D" id="1.20.20.10">
    <property type="entry name" value="F1F0 ATP synthase subunit C"/>
    <property type="match status" value="1"/>
</dbReference>
<evidence type="ECO:0000256" key="3">
    <source>
        <dbReference type="ARBA" id="ARBA00022448"/>
    </source>
</evidence>
<dbReference type="HAMAP" id="MF_01396">
    <property type="entry name" value="ATP_synth_c_bact"/>
    <property type="match status" value="1"/>
</dbReference>
<evidence type="ECO:0000256" key="1">
    <source>
        <dbReference type="ARBA" id="ARBA00004141"/>
    </source>
</evidence>
<comment type="subcellular location">
    <subcellularLocation>
        <location evidence="14">Cell membrane</location>
        <topology evidence="14">Multi-pass membrane protein</topology>
    </subcellularLocation>
    <subcellularLocation>
        <location evidence="1">Membrane</location>
        <topology evidence="1">Multi-pass membrane protein</topology>
    </subcellularLocation>
</comment>
<dbReference type="GO" id="GO:0045259">
    <property type="term" value="C:proton-transporting ATP synthase complex"/>
    <property type="evidence" value="ECO:0007669"/>
    <property type="project" value="UniProtKB-KW"/>
</dbReference>
<organism evidence="16 17">
    <name type="scientific">Candidatus Doudnabacteria bacterium RIFCSPHIGHO2_01_FULL_49_9</name>
    <dbReference type="NCBI Taxonomy" id="1817827"/>
    <lineage>
        <taxon>Bacteria</taxon>
        <taxon>Candidatus Doudnaibacteriota</taxon>
    </lineage>
</organism>
<dbReference type="AlphaFoldDB" id="A0A1F5P0H9"/>
<comment type="function">
    <text evidence="13 14">F(1)F(0) ATP synthase produces ATP from ADP in the presence of a proton or sodium gradient. F-type ATPases consist of two structural domains, F(1) containing the extramembraneous catalytic core and F(0) containing the membrane proton channel, linked together by a central stalk and a peripheral stalk. During catalysis, ATP synthesis in the catalytic domain of F(1) is coupled via a rotary mechanism of the central stalk subunits to proton translocation.</text>
</comment>
<evidence type="ECO:0000256" key="13">
    <source>
        <dbReference type="ARBA" id="ARBA00025198"/>
    </source>
</evidence>
<feature type="site" description="Reversibly protonated during proton transport" evidence="14">
    <location>
        <position position="59"/>
    </location>
</feature>
<evidence type="ECO:0000313" key="17">
    <source>
        <dbReference type="Proteomes" id="UP000176339"/>
    </source>
</evidence>
<keyword evidence="4 14" id="KW-1003">Cell membrane</keyword>
<comment type="caution">
    <text evidence="16">The sequence shown here is derived from an EMBL/GenBank/DDBJ whole genome shotgun (WGS) entry which is preliminary data.</text>
</comment>
<dbReference type="InterPro" id="IPR005953">
    <property type="entry name" value="ATP_synth_csu_bac/chlpt"/>
</dbReference>
<dbReference type="InterPro" id="IPR000454">
    <property type="entry name" value="ATP_synth_F0_csu"/>
</dbReference>
<evidence type="ECO:0000256" key="9">
    <source>
        <dbReference type="ARBA" id="ARBA00023065"/>
    </source>
</evidence>
<dbReference type="InterPro" id="IPR020537">
    <property type="entry name" value="ATP_synth_F0_csu_DDCD_BS"/>
</dbReference>
<reference evidence="16 17" key="1">
    <citation type="journal article" date="2016" name="Nat. Commun.">
        <title>Thousands of microbial genomes shed light on interconnected biogeochemical processes in an aquifer system.</title>
        <authorList>
            <person name="Anantharaman K."/>
            <person name="Brown C.T."/>
            <person name="Hug L.A."/>
            <person name="Sharon I."/>
            <person name="Castelle C.J."/>
            <person name="Probst A.J."/>
            <person name="Thomas B.C."/>
            <person name="Singh A."/>
            <person name="Wilkins M.J."/>
            <person name="Karaoz U."/>
            <person name="Brodie E.L."/>
            <person name="Williams K.H."/>
            <person name="Hubbard S.S."/>
            <person name="Banfield J.F."/>
        </authorList>
    </citation>
    <scope>NUCLEOTIDE SEQUENCE [LARGE SCALE GENOMIC DNA]</scope>
</reference>
<dbReference type="FunFam" id="1.20.20.10:FF:000004">
    <property type="entry name" value="ATP synthase subunit c"/>
    <property type="match status" value="1"/>
</dbReference>
<dbReference type="InterPro" id="IPR035921">
    <property type="entry name" value="F/V-ATP_Csub_sf"/>
</dbReference>
<keyword evidence="12 14" id="KW-0066">ATP synthesis</keyword>
<protein>
    <recommendedName>
        <fullName evidence="14">ATP synthase subunit c</fullName>
    </recommendedName>
    <alternativeName>
        <fullName evidence="14">ATP synthase F(0) sector subunit c</fullName>
    </alternativeName>
    <alternativeName>
        <fullName evidence="14">F-type ATPase subunit c</fullName>
        <shortName evidence="14">F-ATPase subunit c</shortName>
    </alternativeName>
    <alternativeName>
        <fullName evidence="14">Lipid-binding protein</fullName>
    </alternativeName>
</protein>
<dbReference type="SUPFAM" id="SSF81333">
    <property type="entry name" value="F1F0 ATP synthase subunit C"/>
    <property type="match status" value="1"/>
</dbReference>
<evidence type="ECO:0000256" key="5">
    <source>
        <dbReference type="ARBA" id="ARBA00022547"/>
    </source>
</evidence>
<dbReference type="PANTHER" id="PTHR10031">
    <property type="entry name" value="ATP SYNTHASE LIPID-BINDING PROTEIN, MITOCHONDRIAL"/>
    <property type="match status" value="1"/>
</dbReference>
<dbReference type="PRINTS" id="PR00124">
    <property type="entry name" value="ATPASEC"/>
</dbReference>
<evidence type="ECO:0000256" key="4">
    <source>
        <dbReference type="ARBA" id="ARBA00022475"/>
    </source>
</evidence>
<dbReference type="Proteomes" id="UP000176339">
    <property type="component" value="Unassembled WGS sequence"/>
</dbReference>
<keyword evidence="8 14" id="KW-1133">Transmembrane helix</keyword>
<dbReference type="Pfam" id="PF00137">
    <property type="entry name" value="ATP-synt_C"/>
    <property type="match status" value="1"/>
</dbReference>
<dbReference type="GO" id="GO:0008289">
    <property type="term" value="F:lipid binding"/>
    <property type="evidence" value="ECO:0007669"/>
    <property type="project" value="UniProtKB-KW"/>
</dbReference>
<dbReference type="InterPro" id="IPR038662">
    <property type="entry name" value="ATP_synth_F0_csu_sf"/>
</dbReference>
<dbReference type="NCBIfam" id="NF005363">
    <property type="entry name" value="PRK06876.1"/>
    <property type="match status" value="1"/>
</dbReference>
<name>A0A1F5P0H9_9BACT</name>
<proteinExistence type="inferred from homology"/>
<evidence type="ECO:0000256" key="10">
    <source>
        <dbReference type="ARBA" id="ARBA00023121"/>
    </source>
</evidence>
<dbReference type="InterPro" id="IPR002379">
    <property type="entry name" value="ATPase_proteolipid_c-like_dom"/>
</dbReference>
<dbReference type="GO" id="GO:0046933">
    <property type="term" value="F:proton-transporting ATP synthase activity, rotational mechanism"/>
    <property type="evidence" value="ECO:0007669"/>
    <property type="project" value="UniProtKB-UniRule"/>
</dbReference>
<evidence type="ECO:0000256" key="7">
    <source>
        <dbReference type="ARBA" id="ARBA00022781"/>
    </source>
</evidence>
<evidence type="ECO:0000256" key="14">
    <source>
        <dbReference type="HAMAP-Rule" id="MF_01396"/>
    </source>
</evidence>
<accession>A0A1F5P0H9</accession>
<feature type="transmembrane region" description="Helical" evidence="14">
    <location>
        <begin position="6"/>
        <end position="30"/>
    </location>
</feature>
<dbReference type="GO" id="GO:0005886">
    <property type="term" value="C:plasma membrane"/>
    <property type="evidence" value="ECO:0007669"/>
    <property type="project" value="UniProtKB-SubCell"/>
</dbReference>
<keyword evidence="11 14" id="KW-0472">Membrane</keyword>
<feature type="domain" description="V-ATPase proteolipid subunit C-like" evidence="15">
    <location>
        <begin position="9"/>
        <end position="71"/>
    </location>
</feature>
<gene>
    <name evidence="14" type="primary">atpE</name>
    <name evidence="16" type="ORF">A2846_05185</name>
</gene>
<evidence type="ECO:0000256" key="8">
    <source>
        <dbReference type="ARBA" id="ARBA00022989"/>
    </source>
</evidence>
<dbReference type="CDD" id="cd18121">
    <property type="entry name" value="ATP-synt_Fo_c"/>
    <property type="match status" value="1"/>
</dbReference>
<dbReference type="GO" id="GO:0033177">
    <property type="term" value="C:proton-transporting two-sector ATPase complex, proton-transporting domain"/>
    <property type="evidence" value="ECO:0007669"/>
    <property type="project" value="InterPro"/>
</dbReference>
<sequence length="75" mass="7519">MEIESVKALAAAIAIGAGALGPAIGIGMLVSKALEAIGRNPEASPKIQTTMILGVAFVEAIAIYALVVALIVKFA</sequence>
<dbReference type="PROSITE" id="PS00605">
    <property type="entry name" value="ATPASE_C"/>
    <property type="match status" value="1"/>
</dbReference>
<evidence type="ECO:0000259" key="15">
    <source>
        <dbReference type="Pfam" id="PF00137"/>
    </source>
</evidence>
<keyword evidence="7 14" id="KW-0375">Hydrogen ion transport</keyword>
<keyword evidence="3 14" id="KW-0813">Transport</keyword>
<evidence type="ECO:0000256" key="11">
    <source>
        <dbReference type="ARBA" id="ARBA00023136"/>
    </source>
</evidence>
<evidence type="ECO:0000256" key="6">
    <source>
        <dbReference type="ARBA" id="ARBA00022692"/>
    </source>
</evidence>
<comment type="similarity">
    <text evidence="2 14">Belongs to the ATPase C chain family.</text>
</comment>
<dbReference type="EMBL" id="MFEN01000044">
    <property type="protein sequence ID" value="OGE83401.1"/>
    <property type="molecule type" value="Genomic_DNA"/>
</dbReference>
<keyword evidence="6 14" id="KW-0812">Transmembrane</keyword>
<keyword evidence="10 14" id="KW-0446">Lipid-binding</keyword>